<dbReference type="EMBL" id="CVRB01000001">
    <property type="protein sequence ID" value="CRK80346.1"/>
    <property type="molecule type" value="Genomic_DNA"/>
</dbReference>
<dbReference type="STRING" id="1499688.BN000_00227"/>
<evidence type="ECO:0000313" key="6">
    <source>
        <dbReference type="Proteomes" id="UP000199087"/>
    </source>
</evidence>
<dbReference type="InterPro" id="IPR028259">
    <property type="entry name" value="AP2-like_int_N"/>
</dbReference>
<sequence>MMASIQKLKNGWRYRVSYKEGDKYKTKTQGCFRTKRECELAAAELEKKLHVGQDISAVDQLFAEYIRNWFEIYKKGKYSPKHESDIERSVKLVELHFAGVRMKDLTRDMYQRFINELEPHYATETIRKRHLYVKTCLKDAIEDGIIIKDPTYKVIIKGHKEEKAEVLKYLNFEELKHLTTNTKKNLKLRYVSRYIILFAIATGARFSEILGMTWDCVDFENQAITINKTWDAKYKNDFSDTKNYASKRTITIDKSTCNILSSLKHEQNVAAAETGMRNEKNLCFINSKFELVTNNAVNKTLKALCREVGAKQITCHGLRHTHASMLLFKGVNIKYISRRLGHGDIVTTLQTYSHILDEMEQKESRQVDVTMQELFSAK</sequence>
<comment type="similarity">
    <text evidence="1">Belongs to the 'phage' integrase family.</text>
</comment>
<dbReference type="Proteomes" id="UP000199087">
    <property type="component" value="Unassembled WGS sequence"/>
</dbReference>
<dbReference type="Gene3D" id="1.10.443.10">
    <property type="entry name" value="Intergrase catalytic core"/>
    <property type="match status" value="1"/>
</dbReference>
<dbReference type="InterPro" id="IPR011010">
    <property type="entry name" value="DNA_brk_join_enz"/>
</dbReference>
<keyword evidence="6" id="KW-1185">Reference proteome</keyword>
<dbReference type="GO" id="GO:0003677">
    <property type="term" value="F:DNA binding"/>
    <property type="evidence" value="ECO:0007669"/>
    <property type="project" value="UniProtKB-KW"/>
</dbReference>
<dbReference type="PROSITE" id="PS51898">
    <property type="entry name" value="TYR_RECOMBINASE"/>
    <property type="match status" value="1"/>
</dbReference>
<dbReference type="GO" id="GO:0006310">
    <property type="term" value="P:DNA recombination"/>
    <property type="evidence" value="ECO:0007669"/>
    <property type="project" value="UniProtKB-KW"/>
</dbReference>
<accession>A0A0U1NQN1</accession>
<dbReference type="AlphaFoldDB" id="A0A0U1NQN1"/>
<proteinExistence type="inferred from homology"/>
<feature type="domain" description="Tyr recombinase" evidence="4">
    <location>
        <begin position="165"/>
        <end position="366"/>
    </location>
</feature>
<organism evidence="5 6">
    <name type="scientific">Neobacillus massiliamazoniensis</name>
    <dbReference type="NCBI Taxonomy" id="1499688"/>
    <lineage>
        <taxon>Bacteria</taxon>
        <taxon>Bacillati</taxon>
        <taxon>Bacillota</taxon>
        <taxon>Bacilli</taxon>
        <taxon>Bacillales</taxon>
        <taxon>Bacillaceae</taxon>
        <taxon>Neobacillus</taxon>
    </lineage>
</organism>
<dbReference type="PANTHER" id="PTHR30349">
    <property type="entry name" value="PHAGE INTEGRASE-RELATED"/>
    <property type="match status" value="1"/>
</dbReference>
<dbReference type="InterPro" id="IPR010998">
    <property type="entry name" value="Integrase_recombinase_N"/>
</dbReference>
<name>A0A0U1NQN1_9BACI</name>
<dbReference type="GO" id="GO:0015074">
    <property type="term" value="P:DNA integration"/>
    <property type="evidence" value="ECO:0007669"/>
    <property type="project" value="InterPro"/>
</dbReference>
<evidence type="ECO:0000256" key="2">
    <source>
        <dbReference type="ARBA" id="ARBA00023125"/>
    </source>
</evidence>
<evidence type="ECO:0000259" key="4">
    <source>
        <dbReference type="PROSITE" id="PS51898"/>
    </source>
</evidence>
<dbReference type="Pfam" id="PF00589">
    <property type="entry name" value="Phage_integrase"/>
    <property type="match status" value="1"/>
</dbReference>
<dbReference type="Pfam" id="PF14657">
    <property type="entry name" value="Arm-DNA-bind_4"/>
    <property type="match status" value="1"/>
</dbReference>
<dbReference type="CDD" id="cd01189">
    <property type="entry name" value="INT_ICEBs1_C_like"/>
    <property type="match status" value="1"/>
</dbReference>
<keyword evidence="2" id="KW-0238">DNA-binding</keyword>
<evidence type="ECO:0000256" key="3">
    <source>
        <dbReference type="ARBA" id="ARBA00023172"/>
    </source>
</evidence>
<protein>
    <submittedName>
        <fullName evidence="5">Integrase (Phage-like protein)</fullName>
    </submittedName>
</protein>
<dbReference type="InterPro" id="IPR013762">
    <property type="entry name" value="Integrase-like_cat_sf"/>
</dbReference>
<dbReference type="InterPro" id="IPR002104">
    <property type="entry name" value="Integrase_catalytic"/>
</dbReference>
<dbReference type="SUPFAM" id="SSF56349">
    <property type="entry name" value="DNA breaking-rejoining enzymes"/>
    <property type="match status" value="1"/>
</dbReference>
<gene>
    <name evidence="5" type="ORF">BN000_00227</name>
</gene>
<keyword evidence="3" id="KW-0233">DNA recombination</keyword>
<evidence type="ECO:0000256" key="1">
    <source>
        <dbReference type="ARBA" id="ARBA00008857"/>
    </source>
</evidence>
<reference evidence="6" key="1">
    <citation type="submission" date="2015-05" db="EMBL/GenBank/DDBJ databases">
        <authorList>
            <person name="Urmite Genomes"/>
        </authorList>
    </citation>
    <scope>NUCLEOTIDE SEQUENCE [LARGE SCALE GENOMIC DNA]</scope>
    <source>
        <strain evidence="6">LF1</strain>
    </source>
</reference>
<evidence type="ECO:0000313" key="5">
    <source>
        <dbReference type="EMBL" id="CRK80346.1"/>
    </source>
</evidence>
<dbReference type="InterPro" id="IPR050090">
    <property type="entry name" value="Tyrosine_recombinase_XerCD"/>
</dbReference>
<dbReference type="PANTHER" id="PTHR30349:SF64">
    <property type="entry name" value="PROPHAGE INTEGRASE INTD-RELATED"/>
    <property type="match status" value="1"/>
</dbReference>
<dbReference type="Gene3D" id="1.10.150.130">
    <property type="match status" value="1"/>
</dbReference>